<evidence type="ECO:0000256" key="4">
    <source>
        <dbReference type="ARBA" id="ARBA00022603"/>
    </source>
</evidence>
<dbReference type="CDD" id="cd06445">
    <property type="entry name" value="ATase"/>
    <property type="match status" value="1"/>
</dbReference>
<keyword evidence="13" id="KW-1185">Reference proteome</keyword>
<evidence type="ECO:0000259" key="10">
    <source>
        <dbReference type="Pfam" id="PF01035"/>
    </source>
</evidence>
<reference evidence="13" key="1">
    <citation type="submission" date="2015-11" db="EMBL/GenBank/DDBJ databases">
        <authorList>
            <person name="Dugat-Bony E."/>
        </authorList>
    </citation>
    <scope>NUCLEOTIDE SEQUENCE [LARGE SCALE GENOMIC DNA]</scope>
    <source>
        <strain evidence="13">Mu292</strain>
    </source>
</reference>
<dbReference type="GO" id="GO:0005737">
    <property type="term" value="C:cytoplasm"/>
    <property type="evidence" value="ECO:0007669"/>
    <property type="project" value="UniProtKB-SubCell"/>
</dbReference>
<dbReference type="SUPFAM" id="SSF53155">
    <property type="entry name" value="Methylated DNA-protein cysteine methyltransferase domain"/>
    <property type="match status" value="1"/>
</dbReference>
<evidence type="ECO:0000256" key="3">
    <source>
        <dbReference type="ARBA" id="ARBA00022490"/>
    </source>
</evidence>
<evidence type="ECO:0000256" key="6">
    <source>
        <dbReference type="ARBA" id="ARBA00022763"/>
    </source>
</evidence>
<comment type="miscellaneous">
    <text evidence="9">This enzyme catalyzes only one turnover and therefore is not strictly catalytic. According to one definition, an enzyme is a biocatalyst that acts repeatedly and over many reaction cycles.</text>
</comment>
<dbReference type="InterPro" id="IPR023546">
    <property type="entry name" value="MGMT"/>
</dbReference>
<dbReference type="InterPro" id="IPR001497">
    <property type="entry name" value="MethylDNA_cys_MeTrfase_AS"/>
</dbReference>
<keyword evidence="5 9" id="KW-0808">Transferase</keyword>
<keyword evidence="3 9" id="KW-0963">Cytoplasm</keyword>
<name>A0A0X2NKF1_9CORY</name>
<dbReference type="EC" id="2.1.1.63" evidence="9"/>
<evidence type="ECO:0000256" key="9">
    <source>
        <dbReference type="HAMAP-Rule" id="MF_00772"/>
    </source>
</evidence>
<dbReference type="PROSITE" id="PS00374">
    <property type="entry name" value="MGMT"/>
    <property type="match status" value="1"/>
</dbReference>
<dbReference type="GO" id="GO:0032259">
    <property type="term" value="P:methylation"/>
    <property type="evidence" value="ECO:0007669"/>
    <property type="project" value="UniProtKB-KW"/>
</dbReference>
<dbReference type="InterPro" id="IPR008332">
    <property type="entry name" value="MethylG_MeTrfase_N"/>
</dbReference>
<dbReference type="Pfam" id="PF02870">
    <property type="entry name" value="Methyltransf_1N"/>
    <property type="match status" value="1"/>
</dbReference>
<dbReference type="PANTHER" id="PTHR10815:SF13">
    <property type="entry name" value="METHYLATED-DNA--PROTEIN-CYSTEINE METHYLTRANSFERASE"/>
    <property type="match status" value="1"/>
</dbReference>
<comment type="similarity">
    <text evidence="2 9">Belongs to the MGMT family.</text>
</comment>
<evidence type="ECO:0000256" key="8">
    <source>
        <dbReference type="ARBA" id="ARBA00049348"/>
    </source>
</evidence>
<dbReference type="AlphaFoldDB" id="A0A0X2NKF1"/>
<dbReference type="FunFam" id="1.10.10.10:FF:000214">
    <property type="entry name" value="Methylated-DNA--protein-cysteine methyltransferase"/>
    <property type="match status" value="1"/>
</dbReference>
<comment type="subcellular location">
    <subcellularLocation>
        <location evidence="9">Cytoplasm</location>
    </subcellularLocation>
</comment>
<dbReference type="Gene3D" id="1.10.10.10">
    <property type="entry name" value="Winged helix-like DNA-binding domain superfamily/Winged helix DNA-binding domain"/>
    <property type="match status" value="1"/>
</dbReference>
<dbReference type="InterPro" id="IPR036388">
    <property type="entry name" value="WH-like_DNA-bd_sf"/>
</dbReference>
<evidence type="ECO:0000256" key="5">
    <source>
        <dbReference type="ARBA" id="ARBA00022679"/>
    </source>
</evidence>
<keyword evidence="4 9" id="KW-0489">Methyltransferase</keyword>
<dbReference type="PANTHER" id="PTHR10815">
    <property type="entry name" value="METHYLATED-DNA--PROTEIN-CYSTEINE METHYLTRANSFERASE"/>
    <property type="match status" value="1"/>
</dbReference>
<dbReference type="OMA" id="FHATDAV"/>
<comment type="catalytic activity">
    <reaction evidence="8 9">
        <text>a 6-O-methyl-2'-deoxyguanosine in DNA + L-cysteinyl-[protein] = S-methyl-L-cysteinyl-[protein] + a 2'-deoxyguanosine in DNA</text>
        <dbReference type="Rhea" id="RHEA:24000"/>
        <dbReference type="Rhea" id="RHEA-COMP:10131"/>
        <dbReference type="Rhea" id="RHEA-COMP:10132"/>
        <dbReference type="Rhea" id="RHEA-COMP:11367"/>
        <dbReference type="Rhea" id="RHEA-COMP:11368"/>
        <dbReference type="ChEBI" id="CHEBI:29950"/>
        <dbReference type="ChEBI" id="CHEBI:82612"/>
        <dbReference type="ChEBI" id="CHEBI:85445"/>
        <dbReference type="ChEBI" id="CHEBI:85448"/>
        <dbReference type="EC" id="2.1.1.63"/>
    </reaction>
</comment>
<dbReference type="GO" id="GO:0003908">
    <property type="term" value="F:methylated-DNA-[protein]-cysteine S-methyltransferase activity"/>
    <property type="evidence" value="ECO:0007669"/>
    <property type="project" value="UniProtKB-UniRule"/>
</dbReference>
<feature type="active site" description="Nucleophile; methyl group acceptor" evidence="9">
    <location>
        <position position="134"/>
    </location>
</feature>
<keyword evidence="7 9" id="KW-0234">DNA repair</keyword>
<dbReference type="OrthoDB" id="9802228at2"/>
<dbReference type="InterPro" id="IPR036631">
    <property type="entry name" value="MGMT_N_sf"/>
</dbReference>
<organism evidence="12 13">
    <name type="scientific">Corynebacterium variabile</name>
    <dbReference type="NCBI Taxonomy" id="1727"/>
    <lineage>
        <taxon>Bacteria</taxon>
        <taxon>Bacillati</taxon>
        <taxon>Actinomycetota</taxon>
        <taxon>Actinomycetes</taxon>
        <taxon>Mycobacteriales</taxon>
        <taxon>Corynebacteriaceae</taxon>
        <taxon>Corynebacterium</taxon>
    </lineage>
</organism>
<sequence>MSAVTYRTVDSPIGPLLLASSPDGLVRIAFACEGFEDVLDSLTGESVTEGTSPVLEDAATQLAEYFAGTRRDFDLPLSLPGQTFHRTVQSALRDIPYGETRTYKEVAESVGNPNAVRAVGTACATNPLPLVIPCHRVLRSDGGTGGYLGGSDAKKLLLALERPL</sequence>
<dbReference type="InterPro" id="IPR036217">
    <property type="entry name" value="MethylDNA_cys_MeTrfase_DNAb"/>
</dbReference>
<dbReference type="RefSeq" id="WP_014010489.1">
    <property type="nucleotide sequence ID" value="NZ_FAUH01000007.1"/>
</dbReference>
<evidence type="ECO:0000256" key="1">
    <source>
        <dbReference type="ARBA" id="ARBA00001286"/>
    </source>
</evidence>
<dbReference type="NCBIfam" id="TIGR00589">
    <property type="entry name" value="ogt"/>
    <property type="match status" value="1"/>
</dbReference>
<evidence type="ECO:0000259" key="11">
    <source>
        <dbReference type="Pfam" id="PF02870"/>
    </source>
</evidence>
<evidence type="ECO:0000313" key="12">
    <source>
        <dbReference type="EMBL" id="CUU65966.1"/>
    </source>
</evidence>
<dbReference type="Gene3D" id="3.30.160.70">
    <property type="entry name" value="Methylated DNA-protein cysteine methyltransferase domain"/>
    <property type="match status" value="1"/>
</dbReference>
<dbReference type="GO" id="GO:0006307">
    <property type="term" value="P:DNA alkylation repair"/>
    <property type="evidence" value="ECO:0007669"/>
    <property type="project" value="UniProtKB-UniRule"/>
</dbReference>
<accession>A0A0X2NKF1</accession>
<comment type="function">
    <text evidence="9">Involved in the cellular defense against the biological effects of O6-methylguanine (O6-MeG) and O4-methylthymine (O4-MeT) in DNA. Repairs the methylated nucleobase in DNA by stoichiometrically transferring the methyl group to a cysteine residue in the enzyme. This is a suicide reaction: the enzyme is irreversibly inactivated.</text>
</comment>
<dbReference type="EMBL" id="FAUH01000007">
    <property type="protein sequence ID" value="CUU65966.1"/>
    <property type="molecule type" value="Genomic_DNA"/>
</dbReference>
<evidence type="ECO:0000313" key="13">
    <source>
        <dbReference type="Proteomes" id="UP000182498"/>
    </source>
</evidence>
<feature type="domain" description="Methylated-DNA-[protein]-cysteine S-methyltransferase DNA binding" evidence="10">
    <location>
        <begin position="84"/>
        <end position="162"/>
    </location>
</feature>
<dbReference type="SUPFAM" id="SSF46767">
    <property type="entry name" value="Methylated DNA-protein cysteine methyltransferase, C-terminal domain"/>
    <property type="match status" value="1"/>
</dbReference>
<dbReference type="InterPro" id="IPR014048">
    <property type="entry name" value="MethylDNA_cys_MeTrfase_DNA-bd"/>
</dbReference>
<dbReference type="HAMAP" id="MF_00772">
    <property type="entry name" value="OGT"/>
    <property type="match status" value="1"/>
</dbReference>
<protein>
    <recommendedName>
        <fullName evidence="9">Methylated-DNA--protein-cysteine methyltransferase</fullName>
        <ecNumber evidence="9">2.1.1.63</ecNumber>
    </recommendedName>
    <alternativeName>
        <fullName evidence="9">6-O-methylguanine-DNA methyltransferase</fullName>
        <shortName evidence="9">MGMT</shortName>
    </alternativeName>
    <alternativeName>
        <fullName evidence="9">O-6-methylguanine-DNA-alkyltransferase</fullName>
    </alternativeName>
</protein>
<gene>
    <name evidence="12" type="ORF">CVAR292_01303</name>
</gene>
<evidence type="ECO:0000256" key="7">
    <source>
        <dbReference type="ARBA" id="ARBA00023204"/>
    </source>
</evidence>
<keyword evidence="6 9" id="KW-0227">DNA damage</keyword>
<evidence type="ECO:0000256" key="2">
    <source>
        <dbReference type="ARBA" id="ARBA00008711"/>
    </source>
</evidence>
<dbReference type="Pfam" id="PF01035">
    <property type="entry name" value="DNA_binding_1"/>
    <property type="match status" value="1"/>
</dbReference>
<dbReference type="Proteomes" id="UP000182498">
    <property type="component" value="Unassembled WGS sequence"/>
</dbReference>
<feature type="domain" description="Methylguanine DNA methyltransferase ribonuclease-like" evidence="11">
    <location>
        <begin position="5"/>
        <end position="79"/>
    </location>
</feature>
<proteinExistence type="inferred from homology"/>
<comment type="catalytic activity">
    <reaction evidence="1 9">
        <text>a 4-O-methyl-thymidine in DNA + L-cysteinyl-[protein] = a thymidine in DNA + S-methyl-L-cysteinyl-[protein]</text>
        <dbReference type="Rhea" id="RHEA:53428"/>
        <dbReference type="Rhea" id="RHEA-COMP:10131"/>
        <dbReference type="Rhea" id="RHEA-COMP:10132"/>
        <dbReference type="Rhea" id="RHEA-COMP:13555"/>
        <dbReference type="Rhea" id="RHEA-COMP:13556"/>
        <dbReference type="ChEBI" id="CHEBI:29950"/>
        <dbReference type="ChEBI" id="CHEBI:82612"/>
        <dbReference type="ChEBI" id="CHEBI:137386"/>
        <dbReference type="ChEBI" id="CHEBI:137387"/>
        <dbReference type="EC" id="2.1.1.63"/>
    </reaction>
</comment>